<dbReference type="AlphaFoldDB" id="A0A935T9L2"/>
<dbReference type="InterPro" id="IPR011048">
    <property type="entry name" value="Haem_d1_sf"/>
</dbReference>
<comment type="caution">
    <text evidence="1">The sequence shown here is derived from an EMBL/GenBank/DDBJ whole genome shotgun (WGS) entry which is preliminary data.</text>
</comment>
<dbReference type="SUPFAM" id="SSF50969">
    <property type="entry name" value="YVTN repeat-like/Quinoprotein amine dehydrogenase"/>
    <property type="match status" value="1"/>
</dbReference>
<dbReference type="InterPro" id="IPR011044">
    <property type="entry name" value="Quino_amine_DH_bsu"/>
</dbReference>
<dbReference type="InterPro" id="IPR051200">
    <property type="entry name" value="Host-pathogen_enzymatic-act"/>
</dbReference>
<sequence length="986" mass="101479">MAIQRLNYFTGQFLRENDFNLEQGYHLSMRRRHNKNAHTPGIVYGLEVVAGTSQVTVKAGMAIDKDGREMVLEADTALPISATDGNTYVVIALEEKKTDPAVAPDPIKLETRWTESALPTVVIDVPAGAVGLAKIDVVAANGAVTLKSDYRRIYSAPVAGGDLIVGRDLTVNGNLEVRGQTTLIETDQMRGNVVLGDADTDTVTVEGSLLTGHSSGQLQIASPVTMTRNLAVQGNVVLGDADADTVTVEGSMVTGHTTGKLKIASPVDVVGDIAVSGSVDGRDVSADGSKLDSHVASTSNPHVTTAAQVDTQGGANSLVAQINVGTGVIAAARIDSAIARETRFNTATGHDHDGTDSKKISPSDLAGVNASVTAANLNVLTAGPTSNAAALHTHPFAPADRSVTLAKLDPSTRSRLLRVPLLAQIFSPPTNVSLGSLSGGIAFDGTRFWVADYQTNAVLKIDPATNLVVTMVAVDSNPFGLAFGGGYLWVASWGTSSVSKIDVATSSVVASISVGSGPNALAVSGAFLWVANYYADNVSKIDMATNAVVASVPVGTNPAGLAVVGSFLWAANSGSNTVSKIDMATNSVVATVSVGSQPRGLAAATGTFLWVANYAANTLSKVDVGANTVVATVPVANVYPSALAVIGGFLWVGGNQVQKVDTATNTVVATIPAYVGNWGAAMPSVSGFLWVAGSNQVTKVDVTANTVAATLLTGESRGMAFDGLYLWVAVYGTVQVLQVDIDTGQVVRSVTVGTRPHSVVYNGKHIFVTNFGSNSVSKIDPLTGSVLATIPVGANPAGIAYNPFYRTLWVANSGDGTVSVFDENATSVGATSSVGSNPQGVACENQFVWVTNTGGNTVTRRGAWVGGGDTVYATIVVGAAPQAIVFDSSNMWVANTGANSLSKIAANSSTATSVALPAGALPARMCFNGSHLLVQCTNGQAYRIDIYTNAVLPMTIPWYGSTTGPLLFDGVSAWQTYSGGVARAPV</sequence>
<dbReference type="InterPro" id="IPR011964">
    <property type="entry name" value="YVTN_b-propeller_repeat"/>
</dbReference>
<evidence type="ECO:0000313" key="1">
    <source>
        <dbReference type="EMBL" id="MBK7954301.1"/>
    </source>
</evidence>
<dbReference type="SUPFAM" id="SSF51004">
    <property type="entry name" value="C-terminal (heme d1) domain of cytochrome cd1-nitrite reductase"/>
    <property type="match status" value="1"/>
</dbReference>
<dbReference type="PANTHER" id="PTHR47197:SF3">
    <property type="entry name" value="DIHYDRO-HEME D1 DEHYDROGENASE"/>
    <property type="match status" value="1"/>
</dbReference>
<evidence type="ECO:0000313" key="2">
    <source>
        <dbReference type="Proteomes" id="UP000706151"/>
    </source>
</evidence>
<name>A0A935T9L2_9PROT</name>
<dbReference type="EMBL" id="JADJOT010000008">
    <property type="protein sequence ID" value="MBK7954301.1"/>
    <property type="molecule type" value="Genomic_DNA"/>
</dbReference>
<proteinExistence type="predicted"/>
<dbReference type="NCBIfam" id="TIGR02276">
    <property type="entry name" value="beta_rpt_yvtn"/>
    <property type="match status" value="4"/>
</dbReference>
<accession>A0A935T9L2</accession>
<dbReference type="Gene3D" id="2.130.10.10">
    <property type="entry name" value="YVTN repeat-like/Quinoprotein amine dehydrogenase"/>
    <property type="match status" value="4"/>
</dbReference>
<evidence type="ECO:0008006" key="3">
    <source>
        <dbReference type="Google" id="ProtNLM"/>
    </source>
</evidence>
<protein>
    <recommendedName>
        <fullName evidence="3">YncE family protein</fullName>
    </recommendedName>
</protein>
<reference evidence="1 2" key="1">
    <citation type="submission" date="2020-10" db="EMBL/GenBank/DDBJ databases">
        <title>Connecting structure to function with the recovery of over 1000 high-quality activated sludge metagenome-assembled genomes encoding full-length rRNA genes using long-read sequencing.</title>
        <authorList>
            <person name="Singleton C.M."/>
            <person name="Petriglieri F."/>
            <person name="Kristensen J.M."/>
            <person name="Kirkegaard R.H."/>
            <person name="Michaelsen T.Y."/>
            <person name="Andersen M.H."/>
            <person name="Karst S.M."/>
            <person name="Dueholm M.S."/>
            <person name="Nielsen P.H."/>
            <person name="Albertsen M."/>
        </authorList>
    </citation>
    <scope>NUCLEOTIDE SEQUENCE [LARGE SCALE GENOMIC DNA]</scope>
    <source>
        <strain evidence="1">Fred_18-Q3-R57-64_BAT3C.720</strain>
    </source>
</reference>
<dbReference type="InterPro" id="IPR015943">
    <property type="entry name" value="WD40/YVTN_repeat-like_dom_sf"/>
</dbReference>
<organism evidence="1 2">
    <name type="scientific">Candidatus Accumulibacter affinis</name>
    <dbReference type="NCBI Taxonomy" id="2954384"/>
    <lineage>
        <taxon>Bacteria</taxon>
        <taxon>Pseudomonadati</taxon>
        <taxon>Pseudomonadota</taxon>
        <taxon>Betaproteobacteria</taxon>
        <taxon>Candidatus Accumulibacter</taxon>
    </lineage>
</organism>
<dbReference type="PANTHER" id="PTHR47197">
    <property type="entry name" value="PROTEIN NIRF"/>
    <property type="match status" value="1"/>
</dbReference>
<gene>
    <name evidence="1" type="ORF">IPK02_10245</name>
</gene>
<dbReference type="Proteomes" id="UP000706151">
    <property type="component" value="Unassembled WGS sequence"/>
</dbReference>
<dbReference type="SUPFAM" id="SSF63825">
    <property type="entry name" value="YWTD domain"/>
    <property type="match status" value="1"/>
</dbReference>